<dbReference type="Proteomes" id="UP001055879">
    <property type="component" value="Linkage Group LG05"/>
</dbReference>
<name>A0ACB9C1P4_ARCLA</name>
<organism evidence="1 2">
    <name type="scientific">Arctium lappa</name>
    <name type="common">Greater burdock</name>
    <name type="synonym">Lappa major</name>
    <dbReference type="NCBI Taxonomy" id="4217"/>
    <lineage>
        <taxon>Eukaryota</taxon>
        <taxon>Viridiplantae</taxon>
        <taxon>Streptophyta</taxon>
        <taxon>Embryophyta</taxon>
        <taxon>Tracheophyta</taxon>
        <taxon>Spermatophyta</taxon>
        <taxon>Magnoliopsida</taxon>
        <taxon>eudicotyledons</taxon>
        <taxon>Gunneridae</taxon>
        <taxon>Pentapetalae</taxon>
        <taxon>asterids</taxon>
        <taxon>campanulids</taxon>
        <taxon>Asterales</taxon>
        <taxon>Asteraceae</taxon>
        <taxon>Carduoideae</taxon>
        <taxon>Cardueae</taxon>
        <taxon>Arctiinae</taxon>
        <taxon>Arctium</taxon>
    </lineage>
</organism>
<evidence type="ECO:0000313" key="1">
    <source>
        <dbReference type="EMBL" id="KAI3728135.1"/>
    </source>
</evidence>
<reference evidence="2" key="1">
    <citation type="journal article" date="2022" name="Mol. Ecol. Resour.">
        <title>The genomes of chicory, endive, great burdock and yacon provide insights into Asteraceae palaeo-polyploidization history and plant inulin production.</title>
        <authorList>
            <person name="Fan W."/>
            <person name="Wang S."/>
            <person name="Wang H."/>
            <person name="Wang A."/>
            <person name="Jiang F."/>
            <person name="Liu H."/>
            <person name="Zhao H."/>
            <person name="Xu D."/>
            <person name="Zhang Y."/>
        </authorList>
    </citation>
    <scope>NUCLEOTIDE SEQUENCE [LARGE SCALE GENOMIC DNA]</scope>
    <source>
        <strain evidence="2">cv. Niubang</strain>
    </source>
</reference>
<accession>A0ACB9C1P4</accession>
<sequence>MNSMRARLVFRKLRTEGREAGVDGGDFLGIFGAEEKSLWWKFECYFVNKFWTYKRLKVKTDIPEKSYQKPVKVQWKRS</sequence>
<keyword evidence="2" id="KW-1185">Reference proteome</keyword>
<protein>
    <submittedName>
        <fullName evidence="1">Uncharacterized protein</fullName>
    </submittedName>
</protein>
<reference evidence="1 2" key="2">
    <citation type="journal article" date="2022" name="Mol. Ecol. Resour.">
        <title>The genomes of chicory, endive, great burdock and yacon provide insights into Asteraceae paleo-polyploidization history and plant inulin production.</title>
        <authorList>
            <person name="Fan W."/>
            <person name="Wang S."/>
            <person name="Wang H."/>
            <person name="Wang A."/>
            <person name="Jiang F."/>
            <person name="Liu H."/>
            <person name="Zhao H."/>
            <person name="Xu D."/>
            <person name="Zhang Y."/>
        </authorList>
    </citation>
    <scope>NUCLEOTIDE SEQUENCE [LARGE SCALE GENOMIC DNA]</scope>
    <source>
        <strain evidence="2">cv. Niubang</strain>
    </source>
</reference>
<comment type="caution">
    <text evidence="1">The sequence shown here is derived from an EMBL/GenBank/DDBJ whole genome shotgun (WGS) entry which is preliminary data.</text>
</comment>
<evidence type="ECO:0000313" key="2">
    <source>
        <dbReference type="Proteomes" id="UP001055879"/>
    </source>
</evidence>
<proteinExistence type="predicted"/>
<dbReference type="EMBL" id="CM042051">
    <property type="protein sequence ID" value="KAI3728135.1"/>
    <property type="molecule type" value="Genomic_DNA"/>
</dbReference>
<gene>
    <name evidence="1" type="ORF">L6452_16765</name>
</gene>